<dbReference type="PROSITE" id="PS50005">
    <property type="entry name" value="TPR"/>
    <property type="match status" value="1"/>
</dbReference>
<feature type="domain" description="PRP1 splicing factor N-terminal" evidence="8">
    <location>
        <begin position="11"/>
        <end position="138"/>
    </location>
</feature>
<evidence type="ECO:0000256" key="2">
    <source>
        <dbReference type="ARBA" id="ARBA00022664"/>
    </source>
</evidence>
<evidence type="ECO:0000256" key="5">
    <source>
        <dbReference type="ARBA" id="ARBA00023242"/>
    </source>
</evidence>
<proteinExistence type="predicted"/>
<dbReference type="InterPro" id="IPR011990">
    <property type="entry name" value="TPR-like_helical_dom_sf"/>
</dbReference>
<evidence type="ECO:0000256" key="1">
    <source>
        <dbReference type="ARBA" id="ARBA00004123"/>
    </source>
</evidence>
<feature type="compositionally biased region" description="Acidic residues" evidence="7">
    <location>
        <begin position="41"/>
        <end position="55"/>
    </location>
</feature>
<dbReference type="SMART" id="SM00386">
    <property type="entry name" value="HAT"/>
    <property type="match status" value="8"/>
</dbReference>
<keyword evidence="6" id="KW-0802">TPR repeat</keyword>
<dbReference type="InterPro" id="IPR019734">
    <property type="entry name" value="TPR_rpt"/>
</dbReference>
<reference evidence="9 10" key="1">
    <citation type="submission" date="2024-01" db="EMBL/GenBank/DDBJ databases">
        <authorList>
            <consortium name="Genoscope - CEA"/>
            <person name="William W."/>
        </authorList>
    </citation>
    <scope>NUCLEOTIDE SEQUENCE [LARGE SCALE GENOMIC DNA]</scope>
    <source>
        <strain evidence="9 10">29B2s-10</strain>
    </source>
</reference>
<keyword evidence="5" id="KW-0539">Nucleus</keyword>
<dbReference type="Pfam" id="PF06424">
    <property type="entry name" value="PRP1_N"/>
    <property type="match status" value="1"/>
</dbReference>
<evidence type="ECO:0000259" key="8">
    <source>
        <dbReference type="Pfam" id="PF06424"/>
    </source>
</evidence>
<dbReference type="InterPro" id="IPR003107">
    <property type="entry name" value="HAT"/>
</dbReference>
<evidence type="ECO:0000313" key="10">
    <source>
        <dbReference type="Proteomes" id="UP001497600"/>
    </source>
</evidence>
<protein>
    <submittedName>
        <fullName evidence="9">Pre-mRNA-splicing factor 6</fullName>
    </submittedName>
</protein>
<dbReference type="EMBL" id="OZ004255">
    <property type="protein sequence ID" value="CAK7901299.1"/>
    <property type="molecule type" value="Genomic_DNA"/>
</dbReference>
<keyword evidence="4" id="KW-0508">mRNA splicing</keyword>
<dbReference type="InterPro" id="IPR010491">
    <property type="entry name" value="PRP1_N"/>
</dbReference>
<evidence type="ECO:0000256" key="3">
    <source>
        <dbReference type="ARBA" id="ARBA00022737"/>
    </source>
</evidence>
<dbReference type="PANTHER" id="PTHR11246">
    <property type="entry name" value="PRE-MRNA SPLICING FACTOR"/>
    <property type="match status" value="1"/>
</dbReference>
<name>A0ABP0EE82_9ASCO</name>
<keyword evidence="3" id="KW-0677">Repeat</keyword>
<organism evidence="9 10">
    <name type="scientific">[Candida] anglica</name>
    <dbReference type="NCBI Taxonomy" id="148631"/>
    <lineage>
        <taxon>Eukaryota</taxon>
        <taxon>Fungi</taxon>
        <taxon>Dikarya</taxon>
        <taxon>Ascomycota</taxon>
        <taxon>Saccharomycotina</taxon>
        <taxon>Pichiomycetes</taxon>
        <taxon>Debaryomycetaceae</taxon>
        <taxon>Kurtzmaniella</taxon>
    </lineage>
</organism>
<evidence type="ECO:0000256" key="6">
    <source>
        <dbReference type="PROSITE-ProRule" id="PRU00339"/>
    </source>
</evidence>
<keyword evidence="10" id="KW-1185">Reference proteome</keyword>
<dbReference type="SUPFAM" id="SSF48452">
    <property type="entry name" value="TPR-like"/>
    <property type="match status" value="3"/>
</dbReference>
<dbReference type="InterPro" id="IPR045075">
    <property type="entry name" value="Syf1-like"/>
</dbReference>
<evidence type="ECO:0000256" key="4">
    <source>
        <dbReference type="ARBA" id="ARBA00023187"/>
    </source>
</evidence>
<feature type="repeat" description="TPR" evidence="6">
    <location>
        <begin position="528"/>
        <end position="561"/>
    </location>
</feature>
<evidence type="ECO:0000313" key="9">
    <source>
        <dbReference type="EMBL" id="CAK7901299.1"/>
    </source>
</evidence>
<sequence>MERKAFLDQEAPAGYVAGIGRGATGFTTSADVGSASRIVPGEDEDIDENNSEYDGGELGILGKSKGNSNEEDEEADRIYEEVDRKLESRRKANSVLVKEDSIKEPSIGDQFADLKRSLSTVEAWQWESIPEVGDLTKRNKRARLLERSQQRFYAVPDSILGGGGNMMLTSAPIDAESATNIQSISQAKEKLLSQQLDSVLDNSGYSGTNSIDTDDNLVQPITDAEIDDIKRGRSILASLRKTEPLKPNSWIASARLEEQAKKFTTAKNLIIEGCHKIPRNEDIWLESIRIHQNSAEGTRMCKMICGEGLKYNRNSEKLWLKAKSLEHPSDILSQRKVLMKALEAIPNSVTIWKALIELEKDEEDAKKLLSKAVELCPKEWDFWVPLINLSPYTEAKSLINKARKEMNDNYKIWLTAVKLEERENVGISEAKLLKFMQKAVKELKKNTTDESKLLNRQQWLSEAAIAETEEFPHTCKSIVSVALDEDDVNSEQTLQKWLEEAEKYAQSSHTKTADYIYQYIISKFPQNMDGWLKLFQSLKSSKEFSQLFKYYERAIELNPENELYYLMYAKDLWKLEDDTQSARDILTRAHAKFPQNEQVWLARIKLEVQTGQVNSAAIISNDMIKNIPGESPRVWYKHIHLERYLSESKNFEVQRTIELCDEALELFPDCEKLHLQKGQVLLYDQKNPKLARESLSIGVRKCPHSTALWCLLAEVDEIHLKVQIRARATLDNAIVQNPTDASLWAYKIRFEKRQLDMASARQICNKALKQFPDSPDIWVENLYLLSKMSQRKNAFVDALKSTNNSPIILMNIGIFFWMDGKFLKAKTWLDRALQGNKHIGDCWGWCYNFALKHGTAQDKEKLVQDYMKWYEDINQGTVWNRETKKVQYYLSSPEMILEKVAEVLSLTSDNVSF</sequence>
<dbReference type="PANTHER" id="PTHR11246:SF1">
    <property type="entry name" value="PRE-MRNA-PROCESSING FACTOR 6"/>
    <property type="match status" value="1"/>
</dbReference>
<comment type="subcellular location">
    <subcellularLocation>
        <location evidence="1">Nucleus</location>
    </subcellularLocation>
</comment>
<feature type="region of interest" description="Disordered" evidence="7">
    <location>
        <begin position="26"/>
        <end position="74"/>
    </location>
</feature>
<accession>A0ABP0EE82</accession>
<dbReference type="Proteomes" id="UP001497600">
    <property type="component" value="Chromosome C"/>
</dbReference>
<dbReference type="Gene3D" id="1.25.40.10">
    <property type="entry name" value="Tetratricopeptide repeat domain"/>
    <property type="match status" value="4"/>
</dbReference>
<evidence type="ECO:0000256" key="7">
    <source>
        <dbReference type="SAM" id="MobiDB-lite"/>
    </source>
</evidence>
<keyword evidence="2" id="KW-0507">mRNA processing</keyword>
<gene>
    <name evidence="9" type="primary">PRP6</name>
    <name evidence="9" type="ORF">CAAN4_C11408</name>
</gene>